<reference evidence="3" key="3">
    <citation type="submission" date="2024-02" db="EMBL/GenBank/DDBJ databases">
        <title>Comparative genomics of Cryptococcus and Kwoniella reveals pathogenesis evolution and contrasting modes of karyotype evolution via chromosome fusion or intercentromeric recombination.</title>
        <authorList>
            <person name="Coelho M.A."/>
            <person name="David-Palma M."/>
            <person name="Shea T."/>
            <person name="Bowers K."/>
            <person name="McGinley-Smith S."/>
            <person name="Mohammad A.W."/>
            <person name="Gnirke A."/>
            <person name="Yurkov A.M."/>
            <person name="Nowrousian M."/>
            <person name="Sun S."/>
            <person name="Cuomo C.A."/>
            <person name="Heitman J."/>
        </authorList>
    </citation>
    <scope>NUCLEOTIDE SEQUENCE</scope>
    <source>
        <strain evidence="3">CBS 10117</strain>
    </source>
</reference>
<gene>
    <name evidence="2" type="ORF">I303_04033</name>
    <name evidence="3" type="ORF">I303_104014</name>
</gene>
<dbReference type="KEGG" id="kdj:28967732"/>
<evidence type="ECO:0000313" key="3">
    <source>
        <dbReference type="EMBL" id="WWC61430.1"/>
    </source>
</evidence>
<name>A0A1A6A8B8_9TREE</name>
<proteinExistence type="predicted"/>
<dbReference type="EMBL" id="CP144533">
    <property type="protein sequence ID" value="WWC61430.1"/>
    <property type="molecule type" value="Genomic_DNA"/>
</dbReference>
<organism evidence="2">
    <name type="scientific">Kwoniella dejecticola CBS 10117</name>
    <dbReference type="NCBI Taxonomy" id="1296121"/>
    <lineage>
        <taxon>Eukaryota</taxon>
        <taxon>Fungi</taxon>
        <taxon>Dikarya</taxon>
        <taxon>Basidiomycota</taxon>
        <taxon>Agaricomycotina</taxon>
        <taxon>Tremellomycetes</taxon>
        <taxon>Tremellales</taxon>
        <taxon>Cryptococcaceae</taxon>
        <taxon>Kwoniella</taxon>
    </lineage>
</organism>
<reference evidence="2" key="1">
    <citation type="submission" date="2013-07" db="EMBL/GenBank/DDBJ databases">
        <title>The Genome Sequence of Cryptococcus dejecticola CBS10117.</title>
        <authorList>
            <consortium name="The Broad Institute Genome Sequencing Platform"/>
            <person name="Cuomo C."/>
            <person name="Litvintseva A."/>
            <person name="Chen Y."/>
            <person name="Heitman J."/>
            <person name="Sun S."/>
            <person name="Springer D."/>
            <person name="Dromer F."/>
            <person name="Young S.K."/>
            <person name="Zeng Q."/>
            <person name="Gargeya S."/>
            <person name="Fitzgerald M."/>
            <person name="Abouelleil A."/>
            <person name="Alvarado L."/>
            <person name="Berlin A.M."/>
            <person name="Chapman S.B."/>
            <person name="Dewar J."/>
            <person name="Goldberg J."/>
            <person name="Griggs A."/>
            <person name="Gujja S."/>
            <person name="Hansen M."/>
            <person name="Howarth C."/>
            <person name="Imamovic A."/>
            <person name="Larimer J."/>
            <person name="McCowan C."/>
            <person name="Murphy C."/>
            <person name="Pearson M."/>
            <person name="Priest M."/>
            <person name="Roberts A."/>
            <person name="Saif S."/>
            <person name="Shea T."/>
            <person name="Sykes S."/>
            <person name="Wortman J."/>
            <person name="Nusbaum C."/>
            <person name="Birren B."/>
        </authorList>
    </citation>
    <scope>NUCLEOTIDE SEQUENCE [LARGE SCALE GENOMIC DNA]</scope>
    <source>
        <strain evidence="2">CBS 10117</strain>
    </source>
</reference>
<dbReference type="EMBL" id="KI894030">
    <property type="protein sequence ID" value="OBR86309.1"/>
    <property type="molecule type" value="Genomic_DNA"/>
</dbReference>
<dbReference type="Proteomes" id="UP000078595">
    <property type="component" value="Chromosome 4"/>
</dbReference>
<evidence type="ECO:0000313" key="2">
    <source>
        <dbReference type="EMBL" id="OBR86309.1"/>
    </source>
</evidence>
<dbReference type="RefSeq" id="XP_018264151.1">
    <property type="nucleotide sequence ID" value="XM_018407343.1"/>
</dbReference>
<evidence type="ECO:0000313" key="4">
    <source>
        <dbReference type="Proteomes" id="UP000078595"/>
    </source>
</evidence>
<keyword evidence="4" id="KW-1185">Reference proteome</keyword>
<reference evidence="3" key="2">
    <citation type="submission" date="2013-07" db="EMBL/GenBank/DDBJ databases">
        <authorList>
            <consortium name="The Broad Institute Genome Sequencing Platform"/>
            <person name="Cuomo C."/>
            <person name="Litvintseva A."/>
            <person name="Chen Y."/>
            <person name="Heitman J."/>
            <person name="Sun S."/>
            <person name="Springer D."/>
            <person name="Dromer F."/>
            <person name="Young S.K."/>
            <person name="Zeng Q."/>
            <person name="Gargeya S."/>
            <person name="Fitzgerald M."/>
            <person name="Abouelleil A."/>
            <person name="Alvarado L."/>
            <person name="Berlin A.M."/>
            <person name="Chapman S.B."/>
            <person name="Dewar J."/>
            <person name="Goldberg J."/>
            <person name="Griggs A."/>
            <person name="Gujja S."/>
            <person name="Hansen M."/>
            <person name="Howarth C."/>
            <person name="Imamovic A."/>
            <person name="Larimer J."/>
            <person name="McCowan C."/>
            <person name="Murphy C."/>
            <person name="Pearson M."/>
            <person name="Priest M."/>
            <person name="Roberts A."/>
            <person name="Saif S."/>
            <person name="Shea T."/>
            <person name="Sykes S."/>
            <person name="Wortman J."/>
            <person name="Nusbaum C."/>
            <person name="Birren B."/>
        </authorList>
    </citation>
    <scope>NUCLEOTIDE SEQUENCE</scope>
    <source>
        <strain evidence="3">CBS 10117</strain>
    </source>
</reference>
<evidence type="ECO:0000256" key="1">
    <source>
        <dbReference type="SAM" id="MobiDB-lite"/>
    </source>
</evidence>
<dbReference type="VEuPathDB" id="FungiDB:I303_04033"/>
<accession>A0A1A6A8B8</accession>
<dbReference type="GeneID" id="28967732"/>
<protein>
    <submittedName>
        <fullName evidence="2">Uncharacterized protein</fullName>
    </submittedName>
</protein>
<sequence length="169" mass="18795">MSSRNASAEASTRSDAQEQRAPSSTFRWYRNPQALPYGSDFLRPSKSALEALGIPLRKKNFSYVRYGVEGSYIIHELSAQLAHDSATEGEQSQCQYRNWYFFDGKPTFHTTSRTITGSKECKYHACAGFTHSVGDSSRMPGTVNGLEEAGQWVPIRNGCVLSRSLVRAS</sequence>
<dbReference type="AlphaFoldDB" id="A0A1A6A8B8"/>
<feature type="region of interest" description="Disordered" evidence="1">
    <location>
        <begin position="1"/>
        <end position="25"/>
    </location>
</feature>